<evidence type="ECO:0000313" key="3">
    <source>
        <dbReference type="EMBL" id="MBB6484776.1"/>
    </source>
</evidence>
<reference evidence="3 4" key="1">
    <citation type="submission" date="2020-08" db="EMBL/GenBank/DDBJ databases">
        <title>Genomic Encyclopedia of Type Strains, Phase IV (KMG-V): Genome sequencing to study the core and pangenomes of soil and plant-associated prokaryotes.</title>
        <authorList>
            <person name="Whitman W."/>
        </authorList>
    </citation>
    <scope>NUCLEOTIDE SEQUENCE [LARGE SCALE GENOMIC DNA]</scope>
    <source>
        <strain evidence="3 4">SEMIA 4060</strain>
    </source>
</reference>
<dbReference type="SUPFAM" id="SSF51735">
    <property type="entry name" value="NAD(P)-binding Rossmann-fold domains"/>
    <property type="match status" value="1"/>
</dbReference>
<comment type="caution">
    <text evidence="3">The sequence shown here is derived from an EMBL/GenBank/DDBJ whole genome shotgun (WGS) entry which is preliminary data.</text>
</comment>
<name>A0A7X0MBW0_9HYPH</name>
<dbReference type="InterPro" id="IPR052515">
    <property type="entry name" value="Gfo/Idh/MocA_Oxidoreductase"/>
</dbReference>
<dbReference type="RefSeq" id="WP_184703603.1">
    <property type="nucleotide sequence ID" value="NZ_JACHBG010000003.1"/>
</dbReference>
<dbReference type="AlphaFoldDB" id="A0A7X0MBW0"/>
<gene>
    <name evidence="3" type="ORF">GGD46_002054</name>
</gene>
<dbReference type="InterPro" id="IPR055170">
    <property type="entry name" value="GFO_IDH_MocA-like_dom"/>
</dbReference>
<dbReference type="Gene3D" id="3.40.50.720">
    <property type="entry name" value="NAD(P)-binding Rossmann-like Domain"/>
    <property type="match status" value="1"/>
</dbReference>
<evidence type="ECO:0000259" key="2">
    <source>
        <dbReference type="Pfam" id="PF22725"/>
    </source>
</evidence>
<organism evidence="3 4">
    <name type="scientific">Rhizobium lusitanum</name>
    <dbReference type="NCBI Taxonomy" id="293958"/>
    <lineage>
        <taxon>Bacteria</taxon>
        <taxon>Pseudomonadati</taxon>
        <taxon>Pseudomonadota</taxon>
        <taxon>Alphaproteobacteria</taxon>
        <taxon>Hyphomicrobiales</taxon>
        <taxon>Rhizobiaceae</taxon>
        <taxon>Rhizobium/Agrobacterium group</taxon>
        <taxon>Rhizobium</taxon>
    </lineage>
</organism>
<dbReference type="EMBL" id="JACHBG010000003">
    <property type="protein sequence ID" value="MBB6484776.1"/>
    <property type="molecule type" value="Genomic_DNA"/>
</dbReference>
<dbReference type="SUPFAM" id="SSF55347">
    <property type="entry name" value="Glyceraldehyde-3-phosphate dehydrogenase-like, C-terminal domain"/>
    <property type="match status" value="1"/>
</dbReference>
<dbReference type="GO" id="GO:0000166">
    <property type="term" value="F:nucleotide binding"/>
    <property type="evidence" value="ECO:0007669"/>
    <property type="project" value="InterPro"/>
</dbReference>
<dbReference type="InterPro" id="IPR036291">
    <property type="entry name" value="NAD(P)-bd_dom_sf"/>
</dbReference>
<dbReference type="PANTHER" id="PTHR43249:SF1">
    <property type="entry name" value="D-GLUCOSIDE 3-DEHYDROGENASE"/>
    <property type="match status" value="1"/>
</dbReference>
<feature type="domain" description="GFO/IDH/MocA-like oxidoreductase" evidence="2">
    <location>
        <begin position="131"/>
        <end position="252"/>
    </location>
</feature>
<dbReference type="Proteomes" id="UP000565576">
    <property type="component" value="Unassembled WGS sequence"/>
</dbReference>
<evidence type="ECO:0000259" key="1">
    <source>
        <dbReference type="Pfam" id="PF01408"/>
    </source>
</evidence>
<dbReference type="Gene3D" id="3.30.360.10">
    <property type="entry name" value="Dihydrodipicolinate Reductase, domain 2"/>
    <property type="match status" value="1"/>
</dbReference>
<dbReference type="InterPro" id="IPR000683">
    <property type="entry name" value="Gfo/Idh/MocA-like_OxRdtase_N"/>
</dbReference>
<dbReference type="PANTHER" id="PTHR43249">
    <property type="entry name" value="UDP-N-ACETYL-2-AMINO-2-DEOXY-D-GLUCURONATE OXIDASE"/>
    <property type="match status" value="1"/>
</dbReference>
<accession>A0A7X0MBW0</accession>
<proteinExistence type="predicted"/>
<dbReference type="Pfam" id="PF22725">
    <property type="entry name" value="GFO_IDH_MocA_C3"/>
    <property type="match status" value="1"/>
</dbReference>
<sequence length="345" mass="36867">MTAIKVGLVGPGTIGRVHRDAIAAAEGVELTAVAGGTAEELAAFGTPANVQFFADASTMIDDADLDAVVIATPSGSHYAPARAALDKGLHVVVEKPLAVDLEEAIDLYHRSLAADLVCSTMSQRRLEAQHQDIHRRLHAGELGRPIAIEGQVYWHRADAYYDEKPWRKLDAQGGGSLFNQGIHTLDLMLWLFGPVASVTAEATNMAGRAGGSEDFCQALLVFENGARGTLITSTTTPPGRPAALMLFTDQGHVALNHTDVVDWSFPDQPLPAAADSSIKSGAGSQVSIGIRGHVDQWEDVRDAIFDKRPARITFRDGLEAVRVITAIYRSAETGRRVAMNEIGDA</sequence>
<protein>
    <submittedName>
        <fullName evidence="3">Putative dehydrogenase</fullName>
    </submittedName>
</protein>
<dbReference type="Pfam" id="PF01408">
    <property type="entry name" value="GFO_IDH_MocA"/>
    <property type="match status" value="1"/>
</dbReference>
<evidence type="ECO:0000313" key="4">
    <source>
        <dbReference type="Proteomes" id="UP000565576"/>
    </source>
</evidence>
<feature type="domain" description="Gfo/Idh/MocA-like oxidoreductase N-terminal" evidence="1">
    <location>
        <begin position="4"/>
        <end position="110"/>
    </location>
</feature>